<evidence type="ECO:0000256" key="9">
    <source>
        <dbReference type="ARBA" id="ARBA00047989"/>
    </source>
</evidence>
<evidence type="ECO:0000256" key="10">
    <source>
        <dbReference type="ARBA" id="ARBA00048968"/>
    </source>
</evidence>
<reference evidence="13 14" key="1">
    <citation type="journal article" date="2016" name="Front. Microbiol.">
        <title>Microevolution Analysis of Bacillus coahuilensis Unveils Differences in Phosphorus Acquisition Strategies and Their Regulation.</title>
        <authorList>
            <person name="Gomez-Lunar Z."/>
            <person name="Hernandez-Gonzalez I."/>
            <person name="Rodriguez-Torres M.D."/>
            <person name="Souza V."/>
            <person name="Olmedo-Alvarez G."/>
        </authorList>
    </citation>
    <scope>NUCLEOTIDE SEQUENCE [LARGE SCALE GENOMIC DNA]</scope>
    <source>
        <strain evidence="14">p1.1.43</strain>
    </source>
</reference>
<evidence type="ECO:0000313" key="13">
    <source>
        <dbReference type="EMBL" id="KUP07029.1"/>
    </source>
</evidence>
<evidence type="ECO:0000256" key="6">
    <source>
        <dbReference type="ARBA" id="ARBA00022723"/>
    </source>
</evidence>
<comment type="similarity">
    <text evidence="4 12">Belongs to the purine nucleoside phosphorylase YfiH/LACC1 family.</text>
</comment>
<dbReference type="CDD" id="cd16833">
    <property type="entry name" value="YfiH"/>
    <property type="match status" value="1"/>
</dbReference>
<dbReference type="InterPro" id="IPR011324">
    <property type="entry name" value="Cytotoxic_necrot_fac-like_cat"/>
</dbReference>
<dbReference type="InterPro" id="IPR038371">
    <property type="entry name" value="Cu_polyphenol_OxRdtase_sf"/>
</dbReference>
<dbReference type="SUPFAM" id="SSF64438">
    <property type="entry name" value="CNF1/YfiH-like putative cysteine hydrolases"/>
    <property type="match status" value="1"/>
</dbReference>
<evidence type="ECO:0000256" key="2">
    <source>
        <dbReference type="ARBA" id="ARBA00001947"/>
    </source>
</evidence>
<dbReference type="GO" id="GO:0005507">
    <property type="term" value="F:copper ion binding"/>
    <property type="evidence" value="ECO:0007669"/>
    <property type="project" value="TreeGrafter"/>
</dbReference>
<evidence type="ECO:0000256" key="4">
    <source>
        <dbReference type="ARBA" id="ARBA00007353"/>
    </source>
</evidence>
<keyword evidence="6" id="KW-0479">Metal-binding</keyword>
<dbReference type="PANTHER" id="PTHR30616:SF2">
    <property type="entry name" value="PURINE NUCLEOSIDE PHOSPHORYLASE LACC1"/>
    <property type="match status" value="1"/>
</dbReference>
<dbReference type="GO" id="GO:0016787">
    <property type="term" value="F:hydrolase activity"/>
    <property type="evidence" value="ECO:0007669"/>
    <property type="project" value="UniProtKB-KW"/>
</dbReference>
<evidence type="ECO:0000256" key="11">
    <source>
        <dbReference type="ARBA" id="ARBA00049893"/>
    </source>
</evidence>
<dbReference type="AlphaFoldDB" id="A0A147K9C6"/>
<comment type="cofactor">
    <cofactor evidence="2">
        <name>Zn(2+)</name>
        <dbReference type="ChEBI" id="CHEBI:29105"/>
    </cofactor>
</comment>
<comment type="catalytic activity">
    <reaction evidence="9">
        <text>adenosine + H2O + H(+) = inosine + NH4(+)</text>
        <dbReference type="Rhea" id="RHEA:24408"/>
        <dbReference type="ChEBI" id="CHEBI:15377"/>
        <dbReference type="ChEBI" id="CHEBI:15378"/>
        <dbReference type="ChEBI" id="CHEBI:16335"/>
        <dbReference type="ChEBI" id="CHEBI:17596"/>
        <dbReference type="ChEBI" id="CHEBI:28938"/>
        <dbReference type="EC" id="3.5.4.4"/>
    </reaction>
    <physiologicalReaction direction="left-to-right" evidence="9">
        <dbReference type="Rhea" id="RHEA:24409"/>
    </physiologicalReaction>
</comment>
<dbReference type="NCBIfam" id="TIGR00726">
    <property type="entry name" value="peptidoglycan editing factor PgeF"/>
    <property type="match status" value="1"/>
</dbReference>
<dbReference type="STRING" id="1150625.Q75_05725"/>
<dbReference type="EMBL" id="LDYG01000024">
    <property type="protein sequence ID" value="KUP07029.1"/>
    <property type="molecule type" value="Genomic_DNA"/>
</dbReference>
<comment type="catalytic activity">
    <reaction evidence="10">
        <text>adenosine + phosphate = alpha-D-ribose 1-phosphate + adenine</text>
        <dbReference type="Rhea" id="RHEA:27642"/>
        <dbReference type="ChEBI" id="CHEBI:16335"/>
        <dbReference type="ChEBI" id="CHEBI:16708"/>
        <dbReference type="ChEBI" id="CHEBI:43474"/>
        <dbReference type="ChEBI" id="CHEBI:57720"/>
        <dbReference type="EC" id="2.4.2.1"/>
    </reaction>
    <physiologicalReaction direction="left-to-right" evidence="10">
        <dbReference type="Rhea" id="RHEA:27643"/>
    </physiologicalReaction>
</comment>
<dbReference type="OrthoDB" id="4279at2"/>
<evidence type="ECO:0000256" key="8">
    <source>
        <dbReference type="ARBA" id="ARBA00022833"/>
    </source>
</evidence>
<comment type="function">
    <text evidence="3">Purine nucleoside enzyme that catalyzes the phosphorolysis of adenosine and inosine nucleosides, yielding D-ribose 1-phosphate and the respective free bases, adenine and hypoxanthine. Also catalyzes the phosphorolysis of S-methyl-5'-thioadenosine into adenine and S-methyl-5-thio-alpha-D-ribose 1-phosphate. Also has adenosine deaminase activity.</text>
</comment>
<dbReference type="PATRIC" id="fig|1150625.3.peg.1201"/>
<proteinExistence type="inferred from homology"/>
<evidence type="ECO:0000256" key="5">
    <source>
        <dbReference type="ARBA" id="ARBA00022679"/>
    </source>
</evidence>
<dbReference type="RefSeq" id="WP_059350713.1">
    <property type="nucleotide sequence ID" value="NZ_LDYG01000024.1"/>
</dbReference>
<keyword evidence="14" id="KW-1185">Reference proteome</keyword>
<comment type="catalytic activity">
    <reaction evidence="11">
        <text>S-methyl-5'-thioadenosine + phosphate = 5-(methylsulfanyl)-alpha-D-ribose 1-phosphate + adenine</text>
        <dbReference type="Rhea" id="RHEA:11852"/>
        <dbReference type="ChEBI" id="CHEBI:16708"/>
        <dbReference type="ChEBI" id="CHEBI:17509"/>
        <dbReference type="ChEBI" id="CHEBI:43474"/>
        <dbReference type="ChEBI" id="CHEBI:58533"/>
        <dbReference type="EC" id="2.4.2.28"/>
    </reaction>
    <physiologicalReaction direction="left-to-right" evidence="11">
        <dbReference type="Rhea" id="RHEA:11853"/>
    </physiologicalReaction>
</comment>
<dbReference type="Gene3D" id="3.60.140.10">
    <property type="entry name" value="CNF1/YfiH-like putative cysteine hydrolases"/>
    <property type="match status" value="1"/>
</dbReference>
<dbReference type="Pfam" id="PF02578">
    <property type="entry name" value="Cu-oxidase_4"/>
    <property type="match status" value="1"/>
</dbReference>
<accession>A0A147K9C6</accession>
<organism evidence="13 14">
    <name type="scientific">Bacillus coahuilensis p1.1.43</name>
    <dbReference type="NCBI Taxonomy" id="1150625"/>
    <lineage>
        <taxon>Bacteria</taxon>
        <taxon>Bacillati</taxon>
        <taxon>Bacillota</taxon>
        <taxon>Bacilli</taxon>
        <taxon>Bacillales</taxon>
        <taxon>Bacillaceae</taxon>
        <taxon>Bacillus</taxon>
    </lineage>
</organism>
<dbReference type="Proteomes" id="UP000074108">
    <property type="component" value="Unassembled WGS sequence"/>
</dbReference>
<dbReference type="GO" id="GO:0017061">
    <property type="term" value="F:S-methyl-5-thioadenosine phosphorylase activity"/>
    <property type="evidence" value="ECO:0007669"/>
    <property type="project" value="UniProtKB-EC"/>
</dbReference>
<keyword evidence="5" id="KW-0808">Transferase</keyword>
<sequence>MEPFVHASTSTLIIEKWVTQFPNLTSGFTTKLGGVSKNQYRECNLGHHVGEDRRSVNVNRVFVADQIEQPLHNWVSAEQTHGKRIEKITPLIRERGATRYEDAVKDCDGFYTNHPEILLTLAYADCVPLFFLHPHSKLIGIAHAGWKGTVLGIANEMVQTWVQNEGVPINEIHVAIGPSICTTCYVVDDPIITSVNETVANPTSFYTEVSSGQYQLDLRGLNREILIEAGINKENILTTDYCSACDQKLFFSHRRDEGKTGRMLGFIGWKG</sequence>
<keyword evidence="7" id="KW-0378">Hydrolase</keyword>
<comment type="caution">
    <text evidence="13">The sequence shown here is derived from an EMBL/GenBank/DDBJ whole genome shotgun (WGS) entry which is preliminary data.</text>
</comment>
<evidence type="ECO:0000256" key="12">
    <source>
        <dbReference type="RuleBase" id="RU361274"/>
    </source>
</evidence>
<keyword evidence="8" id="KW-0862">Zinc</keyword>
<comment type="catalytic activity">
    <reaction evidence="1">
        <text>inosine + phosphate = alpha-D-ribose 1-phosphate + hypoxanthine</text>
        <dbReference type="Rhea" id="RHEA:27646"/>
        <dbReference type="ChEBI" id="CHEBI:17368"/>
        <dbReference type="ChEBI" id="CHEBI:17596"/>
        <dbReference type="ChEBI" id="CHEBI:43474"/>
        <dbReference type="ChEBI" id="CHEBI:57720"/>
        <dbReference type="EC" id="2.4.2.1"/>
    </reaction>
    <physiologicalReaction direction="left-to-right" evidence="1">
        <dbReference type="Rhea" id="RHEA:27647"/>
    </physiologicalReaction>
</comment>
<dbReference type="PANTHER" id="PTHR30616">
    <property type="entry name" value="UNCHARACTERIZED PROTEIN YFIH"/>
    <property type="match status" value="1"/>
</dbReference>
<evidence type="ECO:0000256" key="7">
    <source>
        <dbReference type="ARBA" id="ARBA00022801"/>
    </source>
</evidence>
<dbReference type="InterPro" id="IPR003730">
    <property type="entry name" value="Cu_polyphenol_OxRdtase"/>
</dbReference>
<gene>
    <name evidence="13" type="ORF">Q75_05725</name>
</gene>
<evidence type="ECO:0000256" key="3">
    <source>
        <dbReference type="ARBA" id="ARBA00003215"/>
    </source>
</evidence>
<name>A0A147K9C6_9BACI</name>
<protein>
    <recommendedName>
        <fullName evidence="12">Purine nucleoside phosphorylase</fullName>
    </recommendedName>
</protein>
<evidence type="ECO:0000313" key="14">
    <source>
        <dbReference type="Proteomes" id="UP000074108"/>
    </source>
</evidence>
<evidence type="ECO:0000256" key="1">
    <source>
        <dbReference type="ARBA" id="ARBA00000553"/>
    </source>
</evidence>